<organism evidence="2 3">
    <name type="scientific">Paraphoma chrysanthemicola</name>
    <dbReference type="NCBI Taxonomy" id="798071"/>
    <lineage>
        <taxon>Eukaryota</taxon>
        <taxon>Fungi</taxon>
        <taxon>Dikarya</taxon>
        <taxon>Ascomycota</taxon>
        <taxon>Pezizomycotina</taxon>
        <taxon>Dothideomycetes</taxon>
        <taxon>Pleosporomycetidae</taxon>
        <taxon>Pleosporales</taxon>
        <taxon>Pleosporineae</taxon>
        <taxon>Phaeosphaeriaceae</taxon>
        <taxon>Paraphoma</taxon>
    </lineage>
</organism>
<dbReference type="OrthoDB" id="3675887at2759"/>
<dbReference type="AlphaFoldDB" id="A0A8K0RDU1"/>
<feature type="compositionally biased region" description="Polar residues" evidence="1">
    <location>
        <begin position="101"/>
        <end position="126"/>
    </location>
</feature>
<keyword evidence="3" id="KW-1185">Reference proteome</keyword>
<comment type="caution">
    <text evidence="2">The sequence shown here is derived from an EMBL/GenBank/DDBJ whole genome shotgun (WGS) entry which is preliminary data.</text>
</comment>
<dbReference type="Proteomes" id="UP000813461">
    <property type="component" value="Unassembled WGS sequence"/>
</dbReference>
<feature type="region of interest" description="Disordered" evidence="1">
    <location>
        <begin position="26"/>
        <end position="56"/>
    </location>
</feature>
<evidence type="ECO:0000313" key="3">
    <source>
        <dbReference type="Proteomes" id="UP000813461"/>
    </source>
</evidence>
<sequence length="724" mass="79047">MFGHPGISALEYAGQVRKQSICLSEGSLKRKSSASAPEEQTTPPSSAGTETVAEEVTPPVHYVDEFGCQQRRRGTFINHTPRNFELRSSKAAEVYRPSGRGSENYSRPLSRQGSMASTSPALSSQAGHVSPVATACFDQGAAHEHHAMAEAESPASGLSSSPEAHERSKSHRRSFSAPLSKILTYLPSDAILADQVSRGSSFRSSSTSDYHPQDSKRQRRQTPFRLATAKQIHIPRHAPIEPFVAKHRQKEEVDAIGDVPFDMDREVSAEIGTFGVIQRYFDSQGGGLVASPTATSHGRSSNLSDVPLSVAPGPTTNKPFMEPIAIYPIDESDMPDGPPPVPERSPKRLTNPSFPLQPKAGVCRDSDFQFAAEGEYSPYDKKSNVLHVAKKRTLKRLSVEHVAWVGSPNVGKLAPPILSHDALTASSDLGLNDLSFYLKNTRPPAEPQPLTTQRKKKGMRLFKVKPRKSLAARVGSVEGSPERARSRPAIPACAREMTTSGGAKHLRIIIPTEAQPGSQLTTLPITEQKTRRRSRHISIAFTEEMLNPLASADVERIISGFDTPPERRSFSAPATRSPRSPKASPKTSKPVPVKDHPLASRDEQTRARKLRDLQRIKRKPVPGGAPAKQHREDATAGALPTPAQTPEPAHEDEGIEEESPLEKMGRLQDRVVSLQRQNTQLAEALAKIVGLDLKDGDLDSEEVLRAFRQRSESRMSSLEGDTWG</sequence>
<evidence type="ECO:0000256" key="1">
    <source>
        <dbReference type="SAM" id="MobiDB-lite"/>
    </source>
</evidence>
<evidence type="ECO:0000313" key="2">
    <source>
        <dbReference type="EMBL" id="KAH7090503.1"/>
    </source>
</evidence>
<reference evidence="2" key="1">
    <citation type="journal article" date="2021" name="Nat. Commun.">
        <title>Genetic determinants of endophytism in the Arabidopsis root mycobiome.</title>
        <authorList>
            <person name="Mesny F."/>
            <person name="Miyauchi S."/>
            <person name="Thiergart T."/>
            <person name="Pickel B."/>
            <person name="Atanasova L."/>
            <person name="Karlsson M."/>
            <person name="Huettel B."/>
            <person name="Barry K.W."/>
            <person name="Haridas S."/>
            <person name="Chen C."/>
            <person name="Bauer D."/>
            <person name="Andreopoulos W."/>
            <person name="Pangilinan J."/>
            <person name="LaButti K."/>
            <person name="Riley R."/>
            <person name="Lipzen A."/>
            <person name="Clum A."/>
            <person name="Drula E."/>
            <person name="Henrissat B."/>
            <person name="Kohler A."/>
            <person name="Grigoriev I.V."/>
            <person name="Martin F.M."/>
            <person name="Hacquard S."/>
        </authorList>
    </citation>
    <scope>NUCLEOTIDE SEQUENCE</scope>
    <source>
        <strain evidence="2">MPI-SDFR-AT-0120</strain>
    </source>
</reference>
<name>A0A8K0RDU1_9PLEO</name>
<feature type="compositionally biased region" description="Basic and acidic residues" evidence="1">
    <location>
        <begin position="592"/>
        <end position="615"/>
    </location>
</feature>
<feature type="region of interest" description="Disordered" evidence="1">
    <location>
        <begin position="88"/>
        <end position="126"/>
    </location>
</feature>
<gene>
    <name evidence="2" type="ORF">FB567DRAFT_437585</name>
</gene>
<feature type="region of interest" description="Disordered" evidence="1">
    <location>
        <begin position="197"/>
        <end position="221"/>
    </location>
</feature>
<feature type="region of interest" description="Disordered" evidence="1">
    <location>
        <begin position="561"/>
        <end position="663"/>
    </location>
</feature>
<feature type="region of interest" description="Disordered" evidence="1">
    <location>
        <begin position="330"/>
        <end position="358"/>
    </location>
</feature>
<feature type="compositionally biased region" description="Low complexity" evidence="1">
    <location>
        <begin position="197"/>
        <end position="208"/>
    </location>
</feature>
<accession>A0A8K0RDU1</accession>
<protein>
    <submittedName>
        <fullName evidence="2">Uncharacterized protein</fullName>
    </submittedName>
</protein>
<dbReference type="EMBL" id="JAGMVJ010000005">
    <property type="protein sequence ID" value="KAH7090503.1"/>
    <property type="molecule type" value="Genomic_DNA"/>
</dbReference>
<proteinExistence type="predicted"/>
<feature type="compositionally biased region" description="Polar residues" evidence="1">
    <location>
        <begin position="33"/>
        <end position="49"/>
    </location>
</feature>
<feature type="region of interest" description="Disordered" evidence="1">
    <location>
        <begin position="143"/>
        <end position="175"/>
    </location>
</feature>